<organism evidence="1 2">
    <name type="scientific">Vulcaniibacterium tengchongense</name>
    <dbReference type="NCBI Taxonomy" id="1273429"/>
    <lineage>
        <taxon>Bacteria</taxon>
        <taxon>Pseudomonadati</taxon>
        <taxon>Pseudomonadota</taxon>
        <taxon>Gammaproteobacteria</taxon>
        <taxon>Lysobacterales</taxon>
        <taxon>Lysobacteraceae</taxon>
        <taxon>Vulcaniibacterium</taxon>
    </lineage>
</organism>
<sequence length="138" mass="14548">MSAAQEAITALAGWIKASSQPRKTPLGGDTLVGPFAVLVPLALDQAPAPTFDPEALPLWIPAAQAPADLPAIDTSAPASQDHKAQRLGHIVWMVQDGRFPGVQLIDLTDPSETLQAALDQQAPGLDLDQTAAVFLPRW</sequence>
<evidence type="ECO:0000313" key="2">
    <source>
        <dbReference type="Proteomes" id="UP000269708"/>
    </source>
</evidence>
<evidence type="ECO:0000313" key="1">
    <source>
        <dbReference type="EMBL" id="RPE76991.1"/>
    </source>
</evidence>
<gene>
    <name evidence="1" type="ORF">EDC50_2243</name>
</gene>
<keyword evidence="2" id="KW-1185">Reference proteome</keyword>
<dbReference type="RefSeq" id="WP_123770576.1">
    <property type="nucleotide sequence ID" value="NZ_RKQN01000003.1"/>
</dbReference>
<protein>
    <submittedName>
        <fullName evidence="1">Uncharacterized protein</fullName>
    </submittedName>
</protein>
<dbReference type="Proteomes" id="UP000269708">
    <property type="component" value="Unassembled WGS sequence"/>
</dbReference>
<accession>A0A3N4VBB4</accession>
<dbReference type="EMBL" id="RKQN01000003">
    <property type="protein sequence ID" value="RPE76991.1"/>
    <property type="molecule type" value="Genomic_DNA"/>
</dbReference>
<reference evidence="1 2" key="1">
    <citation type="submission" date="2018-11" db="EMBL/GenBank/DDBJ databases">
        <title>Genomic Encyclopedia of Type Strains, Phase IV (KMG-IV): sequencing the most valuable type-strain genomes for metagenomic binning, comparative biology and taxonomic classification.</title>
        <authorList>
            <person name="Goeker M."/>
        </authorList>
    </citation>
    <scope>NUCLEOTIDE SEQUENCE [LARGE SCALE GENOMIC DNA]</scope>
    <source>
        <strain evidence="1 2">DSM 25623</strain>
    </source>
</reference>
<dbReference type="AlphaFoldDB" id="A0A3N4VBB4"/>
<comment type="caution">
    <text evidence="1">The sequence shown here is derived from an EMBL/GenBank/DDBJ whole genome shotgun (WGS) entry which is preliminary data.</text>
</comment>
<name>A0A3N4VBB4_9GAMM</name>
<proteinExistence type="predicted"/>